<dbReference type="Proteomes" id="UP000030651">
    <property type="component" value="Unassembled WGS sequence"/>
</dbReference>
<accession>W3X5A0</accession>
<sequence>MGVTDANVTFTNDLPTSLTVKKTSSTAMGKDLPDDQTIPALSTSSPQHIETSDWSLDQSAFTLNFNGETAAVNLGTGLYKTDASWSSNDGKIGGVLAPANFLTPGVDFNFMFFAGPGGWASYIDAYLRSNVEKFLNLLAAKPITVPLPGDIKVSLTKMEISSLDCSYASISNTGAQAPGHSGMFSATIIINTSLTASGSVSLLGGTLNSSGSLAVTNATALARVSVDLTKPKISAVLTTLATSVKDWSLSSDILDDLVKAFPPLGLILPEITNGYHLAACLNSEPVNGQIVGLINKMLKDLEGQGHALLASMMPLTDPKVVADLLQPMTMDAISPSHVTLE</sequence>
<dbReference type="KEGG" id="pfy:PFICI_06280"/>
<name>W3X5A0_PESFW</name>
<dbReference type="AlphaFoldDB" id="W3X5A0"/>
<evidence type="ECO:0000256" key="1">
    <source>
        <dbReference type="SAM" id="MobiDB-lite"/>
    </source>
</evidence>
<dbReference type="OMA" id="LLASMMP"/>
<evidence type="ECO:0000313" key="2">
    <source>
        <dbReference type="EMBL" id="ETS81278.1"/>
    </source>
</evidence>
<feature type="region of interest" description="Disordered" evidence="1">
    <location>
        <begin position="25"/>
        <end position="46"/>
    </location>
</feature>
<proteinExistence type="predicted"/>
<reference evidence="3" key="1">
    <citation type="journal article" date="2015" name="BMC Genomics">
        <title>Genomic and transcriptomic analysis of the endophytic fungus Pestalotiopsis fici reveals its lifestyle and high potential for synthesis of natural products.</title>
        <authorList>
            <person name="Wang X."/>
            <person name="Zhang X."/>
            <person name="Liu L."/>
            <person name="Xiang M."/>
            <person name="Wang W."/>
            <person name="Sun X."/>
            <person name="Che Y."/>
            <person name="Guo L."/>
            <person name="Liu G."/>
            <person name="Guo L."/>
            <person name="Wang C."/>
            <person name="Yin W.B."/>
            <person name="Stadler M."/>
            <person name="Zhang X."/>
            <person name="Liu X."/>
        </authorList>
    </citation>
    <scope>NUCLEOTIDE SEQUENCE [LARGE SCALE GENOMIC DNA]</scope>
    <source>
        <strain evidence="3">W106-1 / CGMCC3.15140</strain>
    </source>
</reference>
<protein>
    <submittedName>
        <fullName evidence="2">Uncharacterized protein</fullName>
    </submittedName>
</protein>
<keyword evidence="3" id="KW-1185">Reference proteome</keyword>
<dbReference type="GeneID" id="19271293"/>
<organism evidence="2 3">
    <name type="scientific">Pestalotiopsis fici (strain W106-1 / CGMCC3.15140)</name>
    <dbReference type="NCBI Taxonomy" id="1229662"/>
    <lineage>
        <taxon>Eukaryota</taxon>
        <taxon>Fungi</taxon>
        <taxon>Dikarya</taxon>
        <taxon>Ascomycota</taxon>
        <taxon>Pezizomycotina</taxon>
        <taxon>Sordariomycetes</taxon>
        <taxon>Xylariomycetidae</taxon>
        <taxon>Amphisphaeriales</taxon>
        <taxon>Sporocadaceae</taxon>
        <taxon>Pestalotiopsis</taxon>
    </lineage>
</organism>
<dbReference type="eggNOG" id="ENOG502SYHW">
    <property type="taxonomic scope" value="Eukaryota"/>
</dbReference>
<gene>
    <name evidence="2" type="ORF">PFICI_06280</name>
</gene>
<dbReference type="RefSeq" id="XP_007833052.1">
    <property type="nucleotide sequence ID" value="XM_007834861.1"/>
</dbReference>
<dbReference type="InParanoid" id="W3X5A0"/>
<dbReference type="HOGENOM" id="CLU_814097_0_0_1"/>
<dbReference type="EMBL" id="KI912112">
    <property type="protein sequence ID" value="ETS81278.1"/>
    <property type="molecule type" value="Genomic_DNA"/>
</dbReference>
<evidence type="ECO:0000313" key="3">
    <source>
        <dbReference type="Proteomes" id="UP000030651"/>
    </source>
</evidence>